<gene>
    <name evidence="3" type="ORF">IBL25_12875</name>
</gene>
<keyword evidence="4" id="KW-1185">Reference proteome</keyword>
<dbReference type="RefSeq" id="WP_187778954.1">
    <property type="nucleotide sequence ID" value="NZ_JACTUZ010000051.1"/>
</dbReference>
<organism evidence="3 4">
    <name type="scientific">Pseudoroseomonas ludipueritiae</name>
    <dbReference type="NCBI Taxonomy" id="198093"/>
    <lineage>
        <taxon>Bacteria</taxon>
        <taxon>Pseudomonadati</taxon>
        <taxon>Pseudomonadota</taxon>
        <taxon>Alphaproteobacteria</taxon>
        <taxon>Acetobacterales</taxon>
        <taxon>Acetobacteraceae</taxon>
        <taxon>Pseudoroseomonas</taxon>
    </lineage>
</organism>
<protein>
    <submittedName>
        <fullName evidence="3">S24 family peptidase</fullName>
    </submittedName>
</protein>
<dbReference type="SUPFAM" id="SSF51306">
    <property type="entry name" value="LexA/Signal peptidase"/>
    <property type="match status" value="1"/>
</dbReference>
<dbReference type="InterPro" id="IPR039418">
    <property type="entry name" value="LexA-like"/>
</dbReference>
<evidence type="ECO:0000313" key="4">
    <source>
        <dbReference type="Proteomes" id="UP000603940"/>
    </source>
</evidence>
<accession>A0ABR7R7S2</accession>
<comment type="caution">
    <text evidence="3">The sequence shown here is derived from an EMBL/GenBank/DDBJ whole genome shotgun (WGS) entry which is preliminary data.</text>
</comment>
<name>A0ABR7R7S2_9PROT</name>
<feature type="domain" description="Peptidase S24/S26A/S26B/S26C" evidence="2">
    <location>
        <begin position="14"/>
        <end position="128"/>
    </location>
</feature>
<dbReference type="Gene3D" id="2.10.109.10">
    <property type="entry name" value="Umud Fragment, subunit A"/>
    <property type="match status" value="1"/>
</dbReference>
<evidence type="ECO:0000313" key="3">
    <source>
        <dbReference type="EMBL" id="MBC9177835.1"/>
    </source>
</evidence>
<evidence type="ECO:0000259" key="2">
    <source>
        <dbReference type="Pfam" id="PF00717"/>
    </source>
</evidence>
<dbReference type="EMBL" id="JACTUZ010000051">
    <property type="protein sequence ID" value="MBC9177835.1"/>
    <property type="molecule type" value="Genomic_DNA"/>
</dbReference>
<dbReference type="InterPro" id="IPR015927">
    <property type="entry name" value="Peptidase_S24_S26A/B/C"/>
</dbReference>
<feature type="region of interest" description="Disordered" evidence="1">
    <location>
        <begin position="1"/>
        <end position="20"/>
    </location>
</feature>
<reference evidence="3 4" key="1">
    <citation type="journal article" date="2009" name="Int. J. Syst. Evol. Microbiol.">
        <title>Transfer of Teichococcus ludipueritiae and Muricoccus roseus to the genus Roseomonas, as Roseomonas ludipueritiae comb. nov. and Roseomonas rosea comb. nov., respectively, and emended description of the genus Roseomonas.</title>
        <authorList>
            <person name="Sanchez-Porro C."/>
            <person name="Gallego V."/>
            <person name="Busse H.J."/>
            <person name="Kampfer P."/>
            <person name="Ventosa A."/>
        </authorList>
    </citation>
    <scope>NUCLEOTIDE SEQUENCE [LARGE SCALE GENOMIC DNA]</scope>
    <source>
        <strain evidence="3 4">DSM 14915</strain>
    </source>
</reference>
<dbReference type="Pfam" id="PF00717">
    <property type="entry name" value="Peptidase_S24"/>
    <property type="match status" value="1"/>
</dbReference>
<proteinExistence type="predicted"/>
<sequence>MAPPRYPDQPDEPPVYTGAETTGFVSPAADHMDGPLDLSQVLDLRRPGRFAVRVFGEALARRGILPDDILIVDSSAEPRAGRVAIVMLGGEVLLAQLAWRDGQWWLRSGRAERPPLLLSEEAEIWAIVAALVRERV</sequence>
<dbReference type="CDD" id="cd06529">
    <property type="entry name" value="S24_LexA-like"/>
    <property type="match status" value="1"/>
</dbReference>
<dbReference type="InterPro" id="IPR036286">
    <property type="entry name" value="LexA/Signal_pep-like_sf"/>
</dbReference>
<evidence type="ECO:0000256" key="1">
    <source>
        <dbReference type="SAM" id="MobiDB-lite"/>
    </source>
</evidence>
<dbReference type="Proteomes" id="UP000603940">
    <property type="component" value="Unassembled WGS sequence"/>
</dbReference>